<sequence>MKKKTVLVLMVLVLALGVLAACGGKTEYKAVAINEGVDKCEVCQMLIKDDQYATQIILKDQKPLKFDDLGDLYVWLNKNGRDKVGAAFVRDYYTKEWINLDQAVFVYDKGIKTPMSFGVVSFAKEADADKFIKEAGAGKKMTVKELDSHDWAHSMGGGHGSM</sequence>
<comment type="caution">
    <text evidence="1">The sequence shown here is derived from an EMBL/GenBank/DDBJ whole genome shotgun (WGS) entry which is preliminary data.</text>
</comment>
<keyword evidence="2" id="KW-1185">Reference proteome</keyword>
<accession>A0ACC7NV74</accession>
<organism evidence="1 2">
    <name type="scientific">Paenibacillus mesotrionivorans</name>
    <dbReference type="NCBI Taxonomy" id="3160968"/>
    <lineage>
        <taxon>Bacteria</taxon>
        <taxon>Bacillati</taxon>
        <taxon>Bacillota</taxon>
        <taxon>Bacilli</taxon>
        <taxon>Bacillales</taxon>
        <taxon>Paenibacillaceae</taxon>
        <taxon>Paenibacillus</taxon>
    </lineage>
</organism>
<dbReference type="EMBL" id="JBJURJ010000002">
    <property type="protein sequence ID" value="MFM9327254.1"/>
    <property type="molecule type" value="Genomic_DNA"/>
</dbReference>
<evidence type="ECO:0000313" key="2">
    <source>
        <dbReference type="Proteomes" id="UP001631969"/>
    </source>
</evidence>
<dbReference type="Proteomes" id="UP001631969">
    <property type="component" value="Unassembled WGS sequence"/>
</dbReference>
<reference evidence="1" key="1">
    <citation type="submission" date="2024-12" db="EMBL/GenBank/DDBJ databases">
        <authorList>
            <person name="Wu N."/>
        </authorList>
    </citation>
    <scope>NUCLEOTIDE SEQUENCE</scope>
    <source>
        <strain evidence="1">P15</strain>
    </source>
</reference>
<protein>
    <submittedName>
        <fullName evidence="1">Nitrous oxide reductase accessory protein NosL</fullName>
    </submittedName>
</protein>
<evidence type="ECO:0000313" key="1">
    <source>
        <dbReference type="EMBL" id="MFM9327254.1"/>
    </source>
</evidence>
<proteinExistence type="predicted"/>
<name>A0ACC7NV74_9BACL</name>
<gene>
    <name evidence="1" type="ORF">ACI1P1_02975</name>
</gene>